<dbReference type="Proteomes" id="UP000316801">
    <property type="component" value="Unassembled WGS sequence"/>
</dbReference>
<keyword evidence="3" id="KW-0813">Transport</keyword>
<evidence type="ECO:0000256" key="2">
    <source>
        <dbReference type="ARBA" id="ARBA00022729"/>
    </source>
</evidence>
<accession>A0A549SWK6</accession>
<reference evidence="5 6" key="1">
    <citation type="submission" date="2019-07" db="EMBL/GenBank/DDBJ databases">
        <title>Ln-dependent methylotrophs.</title>
        <authorList>
            <person name="Tani A."/>
        </authorList>
    </citation>
    <scope>NUCLEOTIDE SEQUENCE [LARGE SCALE GENOMIC DNA]</scope>
    <source>
        <strain evidence="5 6">SM12</strain>
    </source>
</reference>
<feature type="domain" description="Leucine-binding protein" evidence="4">
    <location>
        <begin position="55"/>
        <end position="368"/>
    </location>
</feature>
<evidence type="ECO:0000256" key="3">
    <source>
        <dbReference type="ARBA" id="ARBA00022970"/>
    </source>
</evidence>
<keyword evidence="2" id="KW-0732">Signal</keyword>
<evidence type="ECO:0000259" key="4">
    <source>
        <dbReference type="Pfam" id="PF13458"/>
    </source>
</evidence>
<name>A0A549SWK6_9HYPH</name>
<keyword evidence="6" id="KW-1185">Reference proteome</keyword>
<dbReference type="EMBL" id="VJMG01000076">
    <property type="protein sequence ID" value="TRL34024.1"/>
    <property type="molecule type" value="Genomic_DNA"/>
</dbReference>
<dbReference type="SUPFAM" id="SSF53822">
    <property type="entry name" value="Periplasmic binding protein-like I"/>
    <property type="match status" value="1"/>
</dbReference>
<proteinExistence type="inferred from homology"/>
<comment type="similarity">
    <text evidence="1">Belongs to the leucine-binding protein family.</text>
</comment>
<keyword evidence="3" id="KW-0029">Amino-acid transport</keyword>
<dbReference type="Gene3D" id="3.40.50.2300">
    <property type="match status" value="2"/>
</dbReference>
<dbReference type="InterPro" id="IPR006311">
    <property type="entry name" value="TAT_signal"/>
</dbReference>
<dbReference type="InterPro" id="IPR028082">
    <property type="entry name" value="Peripla_BP_I"/>
</dbReference>
<dbReference type="PROSITE" id="PS51318">
    <property type="entry name" value="TAT"/>
    <property type="match status" value="1"/>
</dbReference>
<organism evidence="5 6">
    <name type="scientific">Rhizobium straminoryzae</name>
    <dbReference type="NCBI Taxonomy" id="1387186"/>
    <lineage>
        <taxon>Bacteria</taxon>
        <taxon>Pseudomonadati</taxon>
        <taxon>Pseudomonadota</taxon>
        <taxon>Alphaproteobacteria</taxon>
        <taxon>Hyphomicrobiales</taxon>
        <taxon>Rhizobiaceae</taxon>
        <taxon>Rhizobium/Agrobacterium group</taxon>
        <taxon>Rhizobium</taxon>
    </lineage>
</organism>
<dbReference type="AlphaFoldDB" id="A0A549SWK6"/>
<dbReference type="GO" id="GO:0006865">
    <property type="term" value="P:amino acid transport"/>
    <property type="evidence" value="ECO:0007669"/>
    <property type="project" value="UniProtKB-KW"/>
</dbReference>
<protein>
    <submittedName>
        <fullName evidence="5">ABC transporter substrate-binding protein</fullName>
    </submittedName>
</protein>
<dbReference type="Pfam" id="PF13458">
    <property type="entry name" value="Peripla_BP_6"/>
    <property type="match status" value="1"/>
</dbReference>
<sequence length="412" mass="42816">MKNLKSLQSLLARDAKPVDRRQFLRQGGGAVAAVAALSAFPGGFVSRARAADGAIVVGFITSMSGAVSSLGIPYDQGMKAALAFKSQVGGKSVKLIALDDASDPTNAAVNARKLIQENNVDVIIGTAGSPGSLAIATVCAETKTPLICIANADPQGEPGAWTVTVPQPAPLMIAGAVAHMKQTGVKSVGYMGFADPWGDLVYNALMQSGPEAGIKVTSNERYARADTSVTGQALKVFATRPDVFMAGGSGTPGALPYLALRERGYKGQFYGTPAIINPAFVKVGGAAVEGLIASTGPVVVFEQLPDSNPTKAVSREFAKALKATVPDAVPNAFSGYSFDAWVLFVAAAEIAIKTAEPGTAQFKLALRDALTNAHDVVGSHGVYNFKPGSRYGNDERSRVLVKLEKGDWQLMS</sequence>
<evidence type="ECO:0000256" key="1">
    <source>
        <dbReference type="ARBA" id="ARBA00010062"/>
    </source>
</evidence>
<evidence type="ECO:0000313" key="6">
    <source>
        <dbReference type="Proteomes" id="UP000316801"/>
    </source>
</evidence>
<dbReference type="InterPro" id="IPR051010">
    <property type="entry name" value="BCAA_transport"/>
</dbReference>
<comment type="caution">
    <text evidence="5">The sequence shown here is derived from an EMBL/GenBank/DDBJ whole genome shotgun (WGS) entry which is preliminary data.</text>
</comment>
<dbReference type="PANTHER" id="PTHR30483:SF38">
    <property type="entry name" value="BLR7848 PROTEIN"/>
    <property type="match status" value="1"/>
</dbReference>
<dbReference type="PANTHER" id="PTHR30483">
    <property type="entry name" value="LEUCINE-SPECIFIC-BINDING PROTEIN"/>
    <property type="match status" value="1"/>
</dbReference>
<evidence type="ECO:0000313" key="5">
    <source>
        <dbReference type="EMBL" id="TRL34024.1"/>
    </source>
</evidence>
<dbReference type="InterPro" id="IPR028081">
    <property type="entry name" value="Leu-bd"/>
</dbReference>
<gene>
    <name evidence="5" type="ORF">FNA46_22240</name>
</gene>
<dbReference type="CDD" id="cd06333">
    <property type="entry name" value="PBP1_ABC_RPA1789-like"/>
    <property type="match status" value="1"/>
</dbReference>